<gene>
    <name evidence="1" type="ORF">EDB92DRAFT_2118995</name>
</gene>
<dbReference type="Proteomes" id="UP001201163">
    <property type="component" value="Unassembled WGS sequence"/>
</dbReference>
<comment type="caution">
    <text evidence="1">The sequence shown here is derived from an EMBL/GenBank/DDBJ whole genome shotgun (WGS) entry which is preliminary data.</text>
</comment>
<evidence type="ECO:0000313" key="2">
    <source>
        <dbReference type="Proteomes" id="UP001201163"/>
    </source>
</evidence>
<proteinExistence type="predicted"/>
<sequence length="281" mass="31437">MPALPDTFLGGPAPRLQSIYISRIPFPAAPTLLMSAPDLVDVELRDIPPTGYFPPEAMVASLAGCPILIECYLEDLVAQIDAPQLNCFRIGNQYGVTDFRIPQLFKFIDRSEKLKSSRFILADLLIEPSTVVIELVHRGRSWFHLSVQEEAIGQVVSQISAILSNVDRLSISSDFDEIVSNGIRWLEVFRPFTYVKALSVDGRLSRRTVPPALNNVTERAAEVLPALESLYLENHPVTSVKNFVAARQNTGRPVTVINEGKEFYERLNLLMSANRCIFRTH</sequence>
<dbReference type="AlphaFoldDB" id="A0AAD4LAH2"/>
<accession>A0AAD4LAH2</accession>
<evidence type="ECO:0000313" key="1">
    <source>
        <dbReference type="EMBL" id="KAH8978925.1"/>
    </source>
</evidence>
<organism evidence="1 2">
    <name type="scientific">Lactarius akahatsu</name>
    <dbReference type="NCBI Taxonomy" id="416441"/>
    <lineage>
        <taxon>Eukaryota</taxon>
        <taxon>Fungi</taxon>
        <taxon>Dikarya</taxon>
        <taxon>Basidiomycota</taxon>
        <taxon>Agaricomycotina</taxon>
        <taxon>Agaricomycetes</taxon>
        <taxon>Russulales</taxon>
        <taxon>Russulaceae</taxon>
        <taxon>Lactarius</taxon>
    </lineage>
</organism>
<dbReference type="EMBL" id="JAKELL010000194">
    <property type="protein sequence ID" value="KAH8978925.1"/>
    <property type="molecule type" value="Genomic_DNA"/>
</dbReference>
<keyword evidence="2" id="KW-1185">Reference proteome</keyword>
<name>A0AAD4LAH2_9AGAM</name>
<reference evidence="1" key="1">
    <citation type="submission" date="2022-01" db="EMBL/GenBank/DDBJ databases">
        <title>Comparative genomics reveals a dynamic genome evolution in the ectomycorrhizal milk-cap (Lactarius) mushrooms.</title>
        <authorList>
            <consortium name="DOE Joint Genome Institute"/>
            <person name="Lebreton A."/>
            <person name="Tang N."/>
            <person name="Kuo A."/>
            <person name="LaButti K."/>
            <person name="Drula E."/>
            <person name="Barry K."/>
            <person name="Clum A."/>
            <person name="Lipzen A."/>
            <person name="Mousain D."/>
            <person name="Ng V."/>
            <person name="Wang R."/>
            <person name="Wang X."/>
            <person name="Dai Y."/>
            <person name="Henrissat B."/>
            <person name="Grigoriev I.V."/>
            <person name="Guerin-Laguette A."/>
            <person name="Yu F."/>
            <person name="Martin F.M."/>
        </authorList>
    </citation>
    <scope>NUCLEOTIDE SEQUENCE</scope>
    <source>
        <strain evidence="1">QP</strain>
    </source>
</reference>
<protein>
    <submittedName>
        <fullName evidence="1">Uncharacterized protein</fullName>
    </submittedName>
</protein>